<dbReference type="EMBL" id="LKET01000021">
    <property type="protein sequence ID" value="KPU45455.1"/>
    <property type="molecule type" value="Genomic_DNA"/>
</dbReference>
<proteinExistence type="predicted"/>
<dbReference type="PATRIC" id="fig|36849.3.peg.738"/>
<keyword evidence="1" id="KW-0732">Signal</keyword>
<evidence type="ECO:0000313" key="2">
    <source>
        <dbReference type="EMBL" id="KPU45455.1"/>
    </source>
</evidence>
<feature type="signal peptide" evidence="1">
    <location>
        <begin position="1"/>
        <end position="29"/>
    </location>
</feature>
<evidence type="ECO:0000256" key="1">
    <source>
        <dbReference type="SAM" id="SignalP"/>
    </source>
</evidence>
<dbReference type="STRING" id="36849.OXPF_06880"/>
<keyword evidence="3" id="KW-1185">Reference proteome</keyword>
<dbReference type="AlphaFoldDB" id="A0A0P8YE00"/>
<gene>
    <name evidence="2" type="ORF">OXPF_06880</name>
</gene>
<dbReference type="InterPro" id="IPR019198">
    <property type="entry name" value="Beta_propeller_containing"/>
</dbReference>
<evidence type="ECO:0000313" key="3">
    <source>
        <dbReference type="Proteomes" id="UP000050326"/>
    </source>
</evidence>
<name>A0A0P8YE00_9CLOT</name>
<sequence>MKKHTIAIIVLFTTLVLLISIPVMNFANAQDESNKAISNKEDVTVTPAPDIEEVLPVVGTFENLKRLVSNSNSSNIYYSDNFVSIQKSAAMNGVSTSEAESVRAAGATDSSAAYSGDYSATNIQVEGVDEADIVKTDGKYIYQVNNRRIVIASAYPSSDMKITATLNFDDKNFYPREIYVDDNYLTVIGTTHSDVKYDIPQDSRIDKRIMPYYYGKSMVRAIVYDISDKNNIKEVRQAEIEGDYLSSRKIGSRLYIVSNKYIDFYLLEQGIEYITPSYKDTAVSPETKIIDYDEIRYFPDIESSNYMIVGSMDIADNEEIKVETYLGAGQNIYVSNENLYAAVTKYEYEEPLINDAASNRIMIYRPIYKQNTLVYKFALNDRKVAFTSKGEVPGTIINQFSMDEHKGYFRIATTSNDVSNQGASVSKNNIYVLDSSMKPVGKIEDIAPGERIYSARFMGDRGYLVTFEKVDPLFVVDFKDPENPEILGALKIPGYSDYLHPYDENHIIGFGKDTIVLPQKNEKGNTISETAFYLGMKIAIFDITDVTNPKEKFSTMIGDRGTDSELLYNHKALLFSKEKNLLAFPVSVYELEKGQDAVNKKYNHPEYGTFKFQGAYVYNIDLEKGFTLKGKITHMDDTAYKKAAMYYKDGMDYVQRILYINDTLYTLSQQKIKASDMNTLTDKGEVIIPSEKNN</sequence>
<dbReference type="Pfam" id="PF09826">
    <property type="entry name" value="Beta_propel"/>
    <property type="match status" value="1"/>
</dbReference>
<feature type="chain" id="PRO_5006154443" evidence="1">
    <location>
        <begin position="30"/>
        <end position="694"/>
    </location>
</feature>
<dbReference type="RefSeq" id="WP_054873805.1">
    <property type="nucleotide sequence ID" value="NZ_LKET01000021.1"/>
</dbReference>
<dbReference type="OrthoDB" id="9778998at2"/>
<dbReference type="Proteomes" id="UP000050326">
    <property type="component" value="Unassembled WGS sequence"/>
</dbReference>
<accession>A0A0P8YE00</accession>
<reference evidence="2 3" key="1">
    <citation type="submission" date="2015-09" db="EMBL/GenBank/DDBJ databases">
        <title>Genome sequence of Oxobacter pfennigii DSM 3222.</title>
        <authorList>
            <person name="Poehlein A."/>
            <person name="Bengelsdorf F.R."/>
            <person name="Schiel-Bengelsdorf B."/>
            <person name="Duerre P."/>
            <person name="Daniel R."/>
        </authorList>
    </citation>
    <scope>NUCLEOTIDE SEQUENCE [LARGE SCALE GENOMIC DNA]</scope>
    <source>
        <strain evidence="2 3">DSM 3222</strain>
    </source>
</reference>
<organism evidence="2 3">
    <name type="scientific">Oxobacter pfennigii</name>
    <dbReference type="NCBI Taxonomy" id="36849"/>
    <lineage>
        <taxon>Bacteria</taxon>
        <taxon>Bacillati</taxon>
        <taxon>Bacillota</taxon>
        <taxon>Clostridia</taxon>
        <taxon>Eubacteriales</taxon>
        <taxon>Clostridiaceae</taxon>
        <taxon>Oxobacter</taxon>
    </lineage>
</organism>
<protein>
    <submittedName>
        <fullName evidence="2">Beta propeller domain protein</fullName>
    </submittedName>
</protein>
<comment type="caution">
    <text evidence="2">The sequence shown here is derived from an EMBL/GenBank/DDBJ whole genome shotgun (WGS) entry which is preliminary data.</text>
</comment>